<dbReference type="Pfam" id="PF11926">
    <property type="entry name" value="DUF3444"/>
    <property type="match status" value="1"/>
</dbReference>
<dbReference type="AlphaFoldDB" id="A0A438KAG5"/>
<gene>
    <name evidence="2" type="ORF">CK203_004045</name>
</gene>
<feature type="domain" description="DUF3444" evidence="1">
    <location>
        <begin position="1"/>
        <end position="177"/>
    </location>
</feature>
<name>A0A438KAG5_VITVI</name>
<dbReference type="InterPro" id="IPR024593">
    <property type="entry name" value="DUF3444"/>
</dbReference>
<dbReference type="EMBL" id="QGNW01000012">
    <property type="protein sequence ID" value="RVX18192.1"/>
    <property type="molecule type" value="Genomic_DNA"/>
</dbReference>
<sequence length="216" mass="24789">MPRCYAIVHSVESLEPFRIRISWLNTESRSTEMTSVNWVCSGFMKTSGDFQVGRLVDYDSLISFSHRVKWTKVGGGAIRIYPRKGEVWAVYRNWSPDWNELTPDEVIQKYDVVEVIMEDYEWDHRHGGVAVIPLVKVSGFKAVFHRHLDPNAVRMIPREELFRFSHQVPSVVLTGREAENAPKGCRELDPAATPLELLEVITVSEEEESVRTAELD</sequence>
<evidence type="ECO:0000313" key="2">
    <source>
        <dbReference type="EMBL" id="RVX18192.1"/>
    </source>
</evidence>
<accession>A0A438KAG5</accession>
<dbReference type="Proteomes" id="UP000288805">
    <property type="component" value="Unassembled WGS sequence"/>
</dbReference>
<evidence type="ECO:0000313" key="3">
    <source>
        <dbReference type="Proteomes" id="UP000288805"/>
    </source>
</evidence>
<organism evidence="2 3">
    <name type="scientific">Vitis vinifera</name>
    <name type="common">Grape</name>
    <dbReference type="NCBI Taxonomy" id="29760"/>
    <lineage>
        <taxon>Eukaryota</taxon>
        <taxon>Viridiplantae</taxon>
        <taxon>Streptophyta</taxon>
        <taxon>Embryophyta</taxon>
        <taxon>Tracheophyta</taxon>
        <taxon>Spermatophyta</taxon>
        <taxon>Magnoliopsida</taxon>
        <taxon>eudicotyledons</taxon>
        <taxon>Gunneridae</taxon>
        <taxon>Pentapetalae</taxon>
        <taxon>rosids</taxon>
        <taxon>Vitales</taxon>
        <taxon>Vitaceae</taxon>
        <taxon>Viteae</taxon>
        <taxon>Vitis</taxon>
    </lineage>
</organism>
<dbReference type="PANTHER" id="PTHR45089:SF50">
    <property type="entry name" value="DNAJ HEAT SHOCK AMINO-TERMINAL DOMAIN PROTEIN-RELATED"/>
    <property type="match status" value="1"/>
</dbReference>
<comment type="caution">
    <text evidence="2">The sequence shown here is derived from an EMBL/GenBank/DDBJ whole genome shotgun (WGS) entry which is preliminary data.</text>
</comment>
<proteinExistence type="predicted"/>
<dbReference type="PANTHER" id="PTHR45089">
    <property type="entry name" value="DNAJ HEAT SHOCK AMINO-TERMINAL DOMAIN PROTEIN-RELATED"/>
    <property type="match status" value="1"/>
</dbReference>
<reference evidence="2 3" key="1">
    <citation type="journal article" date="2018" name="PLoS Genet.">
        <title>Population sequencing reveals clonal diversity and ancestral inbreeding in the grapevine cultivar Chardonnay.</title>
        <authorList>
            <person name="Roach M.J."/>
            <person name="Johnson D.L."/>
            <person name="Bohlmann J."/>
            <person name="van Vuuren H.J."/>
            <person name="Jones S.J."/>
            <person name="Pretorius I.S."/>
            <person name="Schmidt S.A."/>
            <person name="Borneman A.R."/>
        </authorList>
    </citation>
    <scope>NUCLEOTIDE SEQUENCE [LARGE SCALE GENOMIC DNA]</scope>
    <source>
        <strain evidence="3">cv. Chardonnay</strain>
        <tissue evidence="2">Leaf</tissue>
    </source>
</reference>
<evidence type="ECO:0000259" key="1">
    <source>
        <dbReference type="Pfam" id="PF11926"/>
    </source>
</evidence>
<protein>
    <recommendedName>
        <fullName evidence="1">DUF3444 domain-containing protein</fullName>
    </recommendedName>
</protein>